<dbReference type="CDD" id="cd00756">
    <property type="entry name" value="MoaE"/>
    <property type="match status" value="1"/>
</dbReference>
<dbReference type="Gene3D" id="3.90.1170.40">
    <property type="entry name" value="Molybdopterin biosynthesis MoaE subunit"/>
    <property type="match status" value="1"/>
</dbReference>
<dbReference type="SUPFAM" id="SSF54690">
    <property type="entry name" value="Molybdopterin synthase subunit MoaE"/>
    <property type="match status" value="1"/>
</dbReference>
<reference evidence="1" key="1">
    <citation type="submission" date="2020-05" db="EMBL/GenBank/DDBJ databases">
        <authorList>
            <person name="Chiriac C."/>
            <person name="Salcher M."/>
            <person name="Ghai R."/>
            <person name="Kavagutti S V."/>
        </authorList>
    </citation>
    <scope>NUCLEOTIDE SEQUENCE</scope>
</reference>
<protein>
    <submittedName>
        <fullName evidence="1">Unannotated protein</fullName>
    </submittedName>
</protein>
<evidence type="ECO:0000313" key="1">
    <source>
        <dbReference type="EMBL" id="CAB4689806.1"/>
    </source>
</evidence>
<name>A0A6J6NUA8_9ZZZZ</name>
<dbReference type="InterPro" id="IPR003448">
    <property type="entry name" value="Mopterin_biosynth_MoaE"/>
</dbReference>
<dbReference type="InterPro" id="IPR036563">
    <property type="entry name" value="MoaE_sf"/>
</dbReference>
<dbReference type="GO" id="GO:0006777">
    <property type="term" value="P:Mo-molybdopterin cofactor biosynthetic process"/>
    <property type="evidence" value="ECO:0007669"/>
    <property type="project" value="InterPro"/>
</dbReference>
<proteinExistence type="predicted"/>
<gene>
    <name evidence="1" type="ORF">UFOPK2366_00690</name>
</gene>
<dbReference type="AlphaFoldDB" id="A0A6J6NUA8"/>
<organism evidence="1">
    <name type="scientific">freshwater metagenome</name>
    <dbReference type="NCBI Taxonomy" id="449393"/>
    <lineage>
        <taxon>unclassified sequences</taxon>
        <taxon>metagenomes</taxon>
        <taxon>ecological metagenomes</taxon>
    </lineage>
</organism>
<dbReference type="Pfam" id="PF02391">
    <property type="entry name" value="MoaE"/>
    <property type="match status" value="1"/>
</dbReference>
<dbReference type="EMBL" id="CAEZXM010000105">
    <property type="protein sequence ID" value="CAB4689806.1"/>
    <property type="molecule type" value="Genomic_DNA"/>
</dbReference>
<dbReference type="PANTHER" id="PTHR23404">
    <property type="entry name" value="MOLYBDOPTERIN SYNTHASE RELATED"/>
    <property type="match status" value="1"/>
</dbReference>
<accession>A0A6J6NUA8</accession>
<sequence length="180" mass="19518">MYVAAVKATMRTMHPPASGDTWVGLTVDTLPIAEAYEWAVRADCGAVVLFSGTVRNHAEGREGVDHLTYEAYDEQAPIKMNEIALEVRRRWPSTGAVVLLHRTGRLELGESSVVVVVSSPHRPEAFEAGRYAIDALKASVPIWKHEVWQGGSDWGTGANVVTAPHDVADQSSLQRSGGTQ</sequence>